<keyword evidence="2 3" id="KW-0812">Transmembrane</keyword>
<evidence type="ECO:0000313" key="6">
    <source>
        <dbReference type="Proteomes" id="UP000006457"/>
    </source>
</evidence>
<feature type="transmembrane region" description="Helical" evidence="3">
    <location>
        <begin position="300"/>
        <end position="321"/>
    </location>
</feature>
<evidence type="ECO:0000256" key="3">
    <source>
        <dbReference type="SAM" id="Phobius"/>
    </source>
</evidence>
<feature type="transmembrane region" description="Helical" evidence="3">
    <location>
        <begin position="71"/>
        <end position="95"/>
    </location>
</feature>
<organism evidence="5 6">
    <name type="scientific">Pasteurella bettyae CCUG 2042</name>
    <dbReference type="NCBI Taxonomy" id="1095749"/>
    <lineage>
        <taxon>Bacteria</taxon>
        <taxon>Pseudomonadati</taxon>
        <taxon>Pseudomonadota</taxon>
        <taxon>Gammaproteobacteria</taxon>
        <taxon>Pasteurellales</taxon>
        <taxon>Pasteurellaceae</taxon>
        <taxon>Pasteurella</taxon>
    </lineage>
</organism>
<reference evidence="5 6" key="1">
    <citation type="submission" date="2012-03" db="EMBL/GenBank/DDBJ databases">
        <authorList>
            <person name="Harkins D.M."/>
            <person name="Madupu R."/>
            <person name="Durkin A.S."/>
            <person name="Torralba M."/>
            <person name="Methe B."/>
            <person name="Sutton G.G."/>
            <person name="Nelson K.E."/>
        </authorList>
    </citation>
    <scope>NUCLEOTIDE SEQUENCE [LARGE SCALE GENOMIC DNA]</scope>
    <source>
        <strain evidence="5 6">CCUG 2042</strain>
    </source>
</reference>
<dbReference type="AlphaFoldDB" id="I3DCG9"/>
<protein>
    <submittedName>
        <fullName evidence="5">Hydrogenase 4 subunit D</fullName>
    </submittedName>
</protein>
<dbReference type="Proteomes" id="UP000006457">
    <property type="component" value="Unassembled WGS sequence"/>
</dbReference>
<proteinExistence type="predicted"/>
<dbReference type="Pfam" id="PF00361">
    <property type="entry name" value="Proton_antipo_M"/>
    <property type="match status" value="1"/>
</dbReference>
<accession>I3DCG9</accession>
<sequence>MENLALITIILPFVGAFLVGLIKNQNTFPKLATFFAVLATLGTLALAQQWYMSGEATVTYDVVRFGDTTILGITLDAVSTLIAFAVVGLGFLISLYSCGYLTDKNKEHSHPPLPRFYAFLLIFIGAMAGLVLSSTLVGQLLFFEITGACSWSLISYYQTPKAQSAAMKALIITHIGSLGLYVAAAYLFSKSGTFSIAALDALDPTSKTIVLFGVMFAAWGKSAQIPMQIWLPNAMEAPTPVSAYLHAASMVKVGVYIFARSVMSAGNIPEIVGEVGLIMAMITLIYGFLMYLPQTDLKRLLAYSTITQLAYIFIGLSLAAFGSKLAFVAAISYIFNHAFAKSLFFLVAGSLAYSTGTRSMPRLKGIIKTMPLVGTGFGVGALAIAGVPPFNGFFSKFPLFAAGFELGAEHPWITTLMVIALIESVATFVWLLYKFGQCVLGEASEEVNNAQPITLSMSIVLVVLMVMSVCSSFIAAYWLNMSWLG</sequence>
<evidence type="ECO:0000313" key="5">
    <source>
        <dbReference type="EMBL" id="EIJ69412.1"/>
    </source>
</evidence>
<dbReference type="GO" id="GO:0012505">
    <property type="term" value="C:endomembrane system"/>
    <property type="evidence" value="ECO:0007669"/>
    <property type="project" value="UniProtKB-SubCell"/>
</dbReference>
<evidence type="ECO:0000256" key="1">
    <source>
        <dbReference type="ARBA" id="ARBA00004127"/>
    </source>
</evidence>
<dbReference type="EMBL" id="AJSX01000030">
    <property type="protein sequence ID" value="EIJ69412.1"/>
    <property type="molecule type" value="Genomic_DNA"/>
</dbReference>
<dbReference type="PANTHER" id="PTHR43373:SF1">
    <property type="entry name" value="NA(+)_H(+) ANTIPORTER SUBUNIT A"/>
    <property type="match status" value="1"/>
</dbReference>
<evidence type="ECO:0000256" key="2">
    <source>
        <dbReference type="RuleBase" id="RU000320"/>
    </source>
</evidence>
<dbReference type="InterPro" id="IPR001750">
    <property type="entry name" value="ND/Mrp_TM"/>
</dbReference>
<feature type="transmembrane region" description="Helical" evidence="3">
    <location>
        <begin position="209"/>
        <end position="231"/>
    </location>
</feature>
<feature type="transmembrane region" description="Helical" evidence="3">
    <location>
        <begin position="169"/>
        <end position="189"/>
    </location>
</feature>
<dbReference type="GO" id="GO:0016020">
    <property type="term" value="C:membrane"/>
    <property type="evidence" value="ECO:0007669"/>
    <property type="project" value="UniProtKB-SubCell"/>
</dbReference>
<dbReference type="PATRIC" id="fig|1095749.3.peg.1099"/>
<feature type="transmembrane region" description="Helical" evidence="3">
    <location>
        <begin position="271"/>
        <end position="293"/>
    </location>
</feature>
<keyword evidence="3" id="KW-0472">Membrane</keyword>
<feature type="transmembrane region" description="Helical" evidence="3">
    <location>
        <begin position="116"/>
        <end position="134"/>
    </location>
</feature>
<feature type="transmembrane region" description="Helical" evidence="3">
    <location>
        <begin position="327"/>
        <end position="353"/>
    </location>
</feature>
<dbReference type="InterPro" id="IPR050616">
    <property type="entry name" value="CPA3_Na-H_Antiporter_A"/>
</dbReference>
<keyword evidence="3" id="KW-1133">Transmembrane helix</keyword>
<feature type="domain" description="NADH:quinone oxidoreductase/Mrp antiporter transmembrane" evidence="4">
    <location>
        <begin position="134"/>
        <end position="416"/>
    </location>
</feature>
<comment type="caution">
    <text evidence="5">The sequence shown here is derived from an EMBL/GenBank/DDBJ whole genome shotgun (WGS) entry which is preliminary data.</text>
</comment>
<dbReference type="RefSeq" id="WP_005760540.1">
    <property type="nucleotide sequence ID" value="NZ_AJSX01000030.1"/>
</dbReference>
<evidence type="ECO:0000259" key="4">
    <source>
        <dbReference type="Pfam" id="PF00361"/>
    </source>
</evidence>
<feature type="transmembrane region" description="Helical" evidence="3">
    <location>
        <begin position="6"/>
        <end position="24"/>
    </location>
</feature>
<name>I3DCG9_9PAST</name>
<dbReference type="PANTHER" id="PTHR43373">
    <property type="entry name" value="NA(+)/H(+) ANTIPORTER SUBUNIT"/>
    <property type="match status" value="1"/>
</dbReference>
<dbReference type="PRINTS" id="PR01434">
    <property type="entry name" value="NADHDHGNASE5"/>
</dbReference>
<dbReference type="OrthoDB" id="9768329at2"/>
<comment type="subcellular location">
    <subcellularLocation>
        <location evidence="1">Endomembrane system</location>
        <topology evidence="1">Multi-pass membrane protein</topology>
    </subcellularLocation>
    <subcellularLocation>
        <location evidence="2">Membrane</location>
        <topology evidence="2">Multi-pass membrane protein</topology>
    </subcellularLocation>
</comment>
<feature type="transmembrane region" description="Helical" evidence="3">
    <location>
        <begin position="410"/>
        <end position="433"/>
    </location>
</feature>
<gene>
    <name evidence="5" type="ORF">HMPREF1052_0900</name>
</gene>
<feature type="transmembrane region" description="Helical" evidence="3">
    <location>
        <begin position="31"/>
        <end position="51"/>
    </location>
</feature>
<dbReference type="NCBIfam" id="NF005097">
    <property type="entry name" value="PRK06525.1"/>
    <property type="match status" value="1"/>
</dbReference>
<feature type="transmembrane region" description="Helical" evidence="3">
    <location>
        <begin position="453"/>
        <end position="479"/>
    </location>
</feature>
<feature type="transmembrane region" description="Helical" evidence="3">
    <location>
        <begin position="365"/>
        <end position="390"/>
    </location>
</feature>
<keyword evidence="6" id="KW-1185">Reference proteome</keyword>
<dbReference type="eggNOG" id="COG1009">
    <property type="taxonomic scope" value="Bacteria"/>
</dbReference>